<feature type="domain" description="Rhodanese" evidence="1">
    <location>
        <begin position="25"/>
        <end position="112"/>
    </location>
</feature>
<gene>
    <name evidence="2" type="ORF">JOE66_000381</name>
</gene>
<name>A0ABS2L0Z0_9MICO</name>
<dbReference type="SMART" id="SM00450">
    <property type="entry name" value="RHOD"/>
    <property type="match status" value="1"/>
</dbReference>
<dbReference type="Proteomes" id="UP000776164">
    <property type="component" value="Unassembled WGS sequence"/>
</dbReference>
<sequence>MGLFKTREHGRAVQPIDASAAIQSVRDGAILVDVRTAIEWARGHAPGARHIPLQLISSRGAQLSHDTQIITICQSGHRSDIAARTLARKGFTVSSVTGGMPAWKAAGGAVETN</sequence>
<organism evidence="2 3">
    <name type="scientific">Subtercola frigoramans</name>
    <dbReference type="NCBI Taxonomy" id="120298"/>
    <lineage>
        <taxon>Bacteria</taxon>
        <taxon>Bacillati</taxon>
        <taxon>Actinomycetota</taxon>
        <taxon>Actinomycetes</taxon>
        <taxon>Micrococcales</taxon>
        <taxon>Microbacteriaceae</taxon>
        <taxon>Subtercola</taxon>
    </lineage>
</organism>
<dbReference type="PANTHER" id="PTHR43031">
    <property type="entry name" value="FAD-DEPENDENT OXIDOREDUCTASE"/>
    <property type="match status" value="1"/>
</dbReference>
<dbReference type="RefSeq" id="WP_205106454.1">
    <property type="nucleotide sequence ID" value="NZ_BAAAHT010000018.1"/>
</dbReference>
<dbReference type="InterPro" id="IPR036873">
    <property type="entry name" value="Rhodanese-like_dom_sf"/>
</dbReference>
<dbReference type="InterPro" id="IPR001763">
    <property type="entry name" value="Rhodanese-like_dom"/>
</dbReference>
<reference evidence="2 3" key="1">
    <citation type="submission" date="2021-01" db="EMBL/GenBank/DDBJ databases">
        <title>Sequencing the genomes of 1000 actinobacteria strains.</title>
        <authorList>
            <person name="Klenk H.-P."/>
        </authorList>
    </citation>
    <scope>NUCLEOTIDE SEQUENCE [LARGE SCALE GENOMIC DNA]</scope>
    <source>
        <strain evidence="2 3">DSM 13057</strain>
    </source>
</reference>
<keyword evidence="3" id="KW-1185">Reference proteome</keyword>
<dbReference type="InterPro" id="IPR050229">
    <property type="entry name" value="GlpE_sulfurtransferase"/>
</dbReference>
<dbReference type="Gene3D" id="3.40.250.10">
    <property type="entry name" value="Rhodanese-like domain"/>
    <property type="match status" value="1"/>
</dbReference>
<evidence type="ECO:0000313" key="3">
    <source>
        <dbReference type="Proteomes" id="UP000776164"/>
    </source>
</evidence>
<dbReference type="PANTHER" id="PTHR43031:SF1">
    <property type="entry name" value="PYRIDINE NUCLEOTIDE-DISULPHIDE OXIDOREDUCTASE"/>
    <property type="match status" value="1"/>
</dbReference>
<dbReference type="PROSITE" id="PS50206">
    <property type="entry name" value="RHODANESE_3"/>
    <property type="match status" value="1"/>
</dbReference>
<dbReference type="Pfam" id="PF00581">
    <property type="entry name" value="Rhodanese"/>
    <property type="match status" value="1"/>
</dbReference>
<dbReference type="EMBL" id="JAFBBU010000001">
    <property type="protein sequence ID" value="MBM7470747.1"/>
    <property type="molecule type" value="Genomic_DNA"/>
</dbReference>
<comment type="caution">
    <text evidence="2">The sequence shown here is derived from an EMBL/GenBank/DDBJ whole genome shotgun (WGS) entry which is preliminary data.</text>
</comment>
<accession>A0ABS2L0Z0</accession>
<evidence type="ECO:0000259" key="1">
    <source>
        <dbReference type="PROSITE" id="PS50206"/>
    </source>
</evidence>
<protein>
    <submittedName>
        <fullName evidence="2">Rhodanese-related sulfurtransferase</fullName>
    </submittedName>
</protein>
<proteinExistence type="predicted"/>
<evidence type="ECO:0000313" key="2">
    <source>
        <dbReference type="EMBL" id="MBM7470747.1"/>
    </source>
</evidence>
<dbReference type="CDD" id="cd00158">
    <property type="entry name" value="RHOD"/>
    <property type="match status" value="1"/>
</dbReference>
<dbReference type="SUPFAM" id="SSF52821">
    <property type="entry name" value="Rhodanese/Cell cycle control phosphatase"/>
    <property type="match status" value="1"/>
</dbReference>